<dbReference type="Pfam" id="PF02754">
    <property type="entry name" value="CCG"/>
    <property type="match status" value="2"/>
</dbReference>
<comment type="caution">
    <text evidence="3">The sequence shown here is derived from an EMBL/GenBank/DDBJ whole genome shotgun (WGS) entry which is preliminary data.</text>
</comment>
<dbReference type="Gene3D" id="1.20.1050.140">
    <property type="match status" value="1"/>
</dbReference>
<dbReference type="InterPro" id="IPR004017">
    <property type="entry name" value="Cys_rich_dom"/>
</dbReference>
<evidence type="ECO:0000256" key="1">
    <source>
        <dbReference type="ARBA" id="ARBA00023002"/>
    </source>
</evidence>
<dbReference type="InterPro" id="IPR051278">
    <property type="entry name" value="HdrB/HdrD_reductase"/>
</dbReference>
<dbReference type="PANTHER" id="PTHR42947">
    <property type="entry name" value="COB--COM HETERODISULFIDE REDUCTASE SUBUNIT B 1"/>
    <property type="match status" value="1"/>
</dbReference>
<dbReference type="AlphaFoldDB" id="A0A7M3MGK2"/>
<gene>
    <name evidence="3" type="ORF">DPQ33_07170</name>
</gene>
<evidence type="ECO:0000313" key="4">
    <source>
        <dbReference type="Proteomes" id="UP000448292"/>
    </source>
</evidence>
<accession>A0A7M3MGK2</accession>
<feature type="domain" description="Cysteine-rich" evidence="2">
    <location>
        <begin position="8"/>
        <end position="90"/>
    </location>
</feature>
<evidence type="ECO:0000313" key="3">
    <source>
        <dbReference type="EMBL" id="TVM17883.1"/>
    </source>
</evidence>
<dbReference type="PANTHER" id="PTHR42947:SF1">
    <property type="entry name" value="COB--COM HETERODISULFIDE REDUCTASE SUBUNIT B 1"/>
    <property type="match status" value="1"/>
</dbReference>
<dbReference type="GO" id="GO:0016491">
    <property type="term" value="F:oxidoreductase activity"/>
    <property type="evidence" value="ECO:0007669"/>
    <property type="project" value="UniProtKB-KW"/>
</dbReference>
<keyword evidence="4" id="KW-1185">Reference proteome</keyword>
<sequence length="298" mass="32275">MSEARTFGYYPGCSGMGTSMEYERSTRAVCEALGIKLVDLEDWSCCGSTPAHTVDHVLSAALSGRNLSIAESMGLDTIITPCPSCLTNLKTATHRMENPAFKQKVDALLDKPANNTVTVKSVLQVIYEDVGPETIRQQVVRPLSGLAVAPYYGCIMNRPPDVMQFDDPENPIAMDEILSALGADVVPFGLKVECCGASHGIAQKDVVTTLSGRLIELAYAENAMAMVAACPLCQMNLDLRQGQINAANKSRYNMPVFYYTQLIGLALGLPEKQLGFDKLAVNPDKVLRAIQEQSHVAQ</sequence>
<dbReference type="RefSeq" id="WP_144302536.1">
    <property type="nucleotide sequence ID" value="NZ_QMIE01000005.1"/>
</dbReference>
<feature type="domain" description="Cysteine-rich" evidence="2">
    <location>
        <begin position="149"/>
        <end position="238"/>
    </location>
</feature>
<evidence type="ECO:0000259" key="2">
    <source>
        <dbReference type="Pfam" id="PF02754"/>
    </source>
</evidence>
<protein>
    <submittedName>
        <fullName evidence="3">Heterodisulfide reductase subunit B</fullName>
    </submittedName>
</protein>
<dbReference type="OrthoDB" id="9777685at2"/>
<dbReference type="Proteomes" id="UP000448292">
    <property type="component" value="Unassembled WGS sequence"/>
</dbReference>
<proteinExistence type="predicted"/>
<organism evidence="3 4">
    <name type="scientific">Oceanidesulfovibrio indonesiensis</name>
    <dbReference type="NCBI Taxonomy" id="54767"/>
    <lineage>
        <taxon>Bacteria</taxon>
        <taxon>Pseudomonadati</taxon>
        <taxon>Thermodesulfobacteriota</taxon>
        <taxon>Desulfovibrionia</taxon>
        <taxon>Desulfovibrionales</taxon>
        <taxon>Desulfovibrionaceae</taxon>
        <taxon>Oceanidesulfovibrio</taxon>
    </lineage>
</organism>
<dbReference type="EMBL" id="QMIE01000005">
    <property type="protein sequence ID" value="TVM17883.1"/>
    <property type="molecule type" value="Genomic_DNA"/>
</dbReference>
<reference evidence="3 4" key="1">
    <citation type="submission" date="2018-06" db="EMBL/GenBank/DDBJ databases">
        <title>Complete genome of Desulfovibrio indonesiensis P37SLT.</title>
        <authorList>
            <person name="Crispim J.S."/>
            <person name="Vidigal P.M.P."/>
            <person name="Silva L.C.F."/>
            <person name="Laguardia C.N."/>
            <person name="Araujo L.C."/>
            <person name="Dias R.S."/>
            <person name="Sousa M.P."/>
            <person name="Paula S.O."/>
            <person name="Silva C."/>
        </authorList>
    </citation>
    <scope>NUCLEOTIDE SEQUENCE [LARGE SCALE GENOMIC DNA]</scope>
    <source>
        <strain evidence="3 4">P37SLT</strain>
    </source>
</reference>
<keyword evidence="1" id="KW-0560">Oxidoreductase</keyword>
<name>A0A7M3MGK2_9BACT</name>